<feature type="compositionally biased region" description="Polar residues" evidence="6">
    <location>
        <begin position="73"/>
        <end position="87"/>
    </location>
</feature>
<feature type="compositionally biased region" description="Low complexity" evidence="6">
    <location>
        <begin position="250"/>
        <end position="287"/>
    </location>
</feature>
<keyword evidence="3" id="KW-0547">Nucleotide-binding</keyword>
<evidence type="ECO:0000256" key="1">
    <source>
        <dbReference type="ARBA" id="ARBA00007733"/>
    </source>
</evidence>
<feature type="compositionally biased region" description="Low complexity" evidence="6">
    <location>
        <begin position="19"/>
        <end position="39"/>
    </location>
</feature>
<dbReference type="STRING" id="1353952.A0A165H8G8"/>
<feature type="compositionally biased region" description="Low complexity" evidence="6">
    <location>
        <begin position="191"/>
        <end position="203"/>
    </location>
</feature>
<sequence length="529" mass="59369">MRRAAGRTLGEASRRPALSIPGPSTPISRSSSSKPATKPLAWPGTPPSSSNPIRERAAVKWARPSIPPLADSRVTSSSFGNGWNQAYNGGRPNPPSSDYSSFGPSGLRLNQLAPEGVFNNPARSSAPPLSPLPTGAGNESAWPVKPAPPPPAWRPRESENRWQPQQSWGYQKHSQQRWEQDVGVEQRQRRQQQFPDSSSSFRFAQPAPQSDARPDTDQQAPSQEGYRQRPPHMQSQWQSDRQRPPYMQSQWQSDRQQPSTQQQWQSDRQQPSTQQQWLGSQQQQGPGYRRADHIRAQLNDPNVQLDKKERKRLKEELTSLEEGQQDTRRRRQGDRESTRSAFNIEEEEEWQPQQAPQQQQQVKTRRHKPKIIQQAETVDVFIPTVVSVSNLARILDIRQKRMMNLMERWGMEDVKPDLLLSAEDASLVAVELGYNPVVDDEAAFDIYPDPPHPEPSTLPHRPPVVTIMGHVDHGKTTLLDTLRSTSVAKGEAGGITQHIGAFSVPVPNATADSAIKTITFLDTPGHTMV</sequence>
<gene>
    <name evidence="8" type="ORF">CALCODRAFT_218410</name>
</gene>
<dbReference type="AlphaFoldDB" id="A0A165H8G8"/>
<dbReference type="PANTHER" id="PTHR43381:SF20">
    <property type="entry name" value="TRANSLATION INITIATION FACTOR IF-2, MITOCHONDRIAL"/>
    <property type="match status" value="1"/>
</dbReference>
<feature type="compositionally biased region" description="Basic and acidic residues" evidence="6">
    <location>
        <begin position="176"/>
        <end position="188"/>
    </location>
</feature>
<keyword evidence="9" id="KW-1185">Reference proteome</keyword>
<feature type="region of interest" description="Disordered" evidence="6">
    <location>
        <begin position="1"/>
        <end position="289"/>
    </location>
</feature>
<evidence type="ECO:0000256" key="4">
    <source>
        <dbReference type="ARBA" id="ARBA00022917"/>
    </source>
</evidence>
<dbReference type="GO" id="GO:0003743">
    <property type="term" value="F:translation initiation factor activity"/>
    <property type="evidence" value="ECO:0007669"/>
    <property type="project" value="UniProtKB-KW"/>
</dbReference>
<accession>A0A165H8G8</accession>
<dbReference type="OrthoDB" id="361630at2759"/>
<dbReference type="InParanoid" id="A0A165H8G8"/>
<protein>
    <recommendedName>
        <fullName evidence="7">Tr-type G domain-containing protein</fullName>
    </recommendedName>
</protein>
<dbReference type="InterPro" id="IPR005225">
    <property type="entry name" value="Small_GTP-bd"/>
</dbReference>
<comment type="similarity">
    <text evidence="1">Belongs to the TRAFAC class translation factor GTPase superfamily. Classic translation factor GTPase family. IF-2 subfamily.</text>
</comment>
<dbReference type="GO" id="GO:0003924">
    <property type="term" value="F:GTPase activity"/>
    <property type="evidence" value="ECO:0007669"/>
    <property type="project" value="InterPro"/>
</dbReference>
<dbReference type="Gene3D" id="3.40.50.300">
    <property type="entry name" value="P-loop containing nucleotide triphosphate hydrolases"/>
    <property type="match status" value="1"/>
</dbReference>
<keyword evidence="5" id="KW-0342">GTP-binding</keyword>
<feature type="compositionally biased region" description="Low complexity" evidence="6">
    <location>
        <begin position="351"/>
        <end position="361"/>
    </location>
</feature>
<keyword evidence="4" id="KW-0648">Protein biosynthesis</keyword>
<dbReference type="SUPFAM" id="SSF52540">
    <property type="entry name" value="P-loop containing nucleoside triphosphate hydrolases"/>
    <property type="match status" value="1"/>
</dbReference>
<dbReference type="GO" id="GO:0005525">
    <property type="term" value="F:GTP binding"/>
    <property type="evidence" value="ECO:0007669"/>
    <property type="project" value="UniProtKB-KW"/>
</dbReference>
<evidence type="ECO:0000256" key="6">
    <source>
        <dbReference type="SAM" id="MobiDB-lite"/>
    </source>
</evidence>
<dbReference type="InterPro" id="IPR000795">
    <property type="entry name" value="T_Tr_GTP-bd_dom"/>
</dbReference>
<keyword evidence="2" id="KW-0396">Initiation factor</keyword>
<organism evidence="8 9">
    <name type="scientific">Calocera cornea HHB12733</name>
    <dbReference type="NCBI Taxonomy" id="1353952"/>
    <lineage>
        <taxon>Eukaryota</taxon>
        <taxon>Fungi</taxon>
        <taxon>Dikarya</taxon>
        <taxon>Basidiomycota</taxon>
        <taxon>Agaricomycotina</taxon>
        <taxon>Dacrymycetes</taxon>
        <taxon>Dacrymycetales</taxon>
        <taxon>Dacrymycetaceae</taxon>
        <taxon>Calocera</taxon>
    </lineage>
</organism>
<proteinExistence type="inferred from homology"/>
<evidence type="ECO:0000259" key="7">
    <source>
        <dbReference type="Pfam" id="PF00009"/>
    </source>
</evidence>
<evidence type="ECO:0000313" key="8">
    <source>
        <dbReference type="EMBL" id="KZT58984.1"/>
    </source>
</evidence>
<evidence type="ECO:0000256" key="2">
    <source>
        <dbReference type="ARBA" id="ARBA00022540"/>
    </source>
</evidence>
<evidence type="ECO:0000256" key="3">
    <source>
        <dbReference type="ARBA" id="ARBA00022741"/>
    </source>
</evidence>
<dbReference type="InterPro" id="IPR015760">
    <property type="entry name" value="TIF_IF2"/>
</dbReference>
<dbReference type="EMBL" id="KV423945">
    <property type="protein sequence ID" value="KZT58984.1"/>
    <property type="molecule type" value="Genomic_DNA"/>
</dbReference>
<evidence type="ECO:0000256" key="5">
    <source>
        <dbReference type="ARBA" id="ARBA00023134"/>
    </source>
</evidence>
<dbReference type="GO" id="GO:0005737">
    <property type="term" value="C:cytoplasm"/>
    <property type="evidence" value="ECO:0007669"/>
    <property type="project" value="TreeGrafter"/>
</dbReference>
<dbReference type="Pfam" id="PF00009">
    <property type="entry name" value="GTP_EFTU"/>
    <property type="match status" value="1"/>
</dbReference>
<feature type="region of interest" description="Disordered" evidence="6">
    <location>
        <begin position="315"/>
        <end position="365"/>
    </location>
</feature>
<dbReference type="PANTHER" id="PTHR43381">
    <property type="entry name" value="TRANSLATION INITIATION FACTOR IF-2-RELATED"/>
    <property type="match status" value="1"/>
</dbReference>
<reference evidence="8 9" key="1">
    <citation type="journal article" date="2016" name="Mol. Biol. Evol.">
        <title>Comparative Genomics of Early-Diverging Mushroom-Forming Fungi Provides Insights into the Origins of Lignocellulose Decay Capabilities.</title>
        <authorList>
            <person name="Nagy L.G."/>
            <person name="Riley R."/>
            <person name="Tritt A."/>
            <person name="Adam C."/>
            <person name="Daum C."/>
            <person name="Floudas D."/>
            <person name="Sun H."/>
            <person name="Yadav J.S."/>
            <person name="Pangilinan J."/>
            <person name="Larsson K.H."/>
            <person name="Matsuura K."/>
            <person name="Barry K."/>
            <person name="Labutti K."/>
            <person name="Kuo R."/>
            <person name="Ohm R.A."/>
            <person name="Bhattacharya S.S."/>
            <person name="Shirouzu T."/>
            <person name="Yoshinaga Y."/>
            <person name="Martin F.M."/>
            <person name="Grigoriev I.V."/>
            <person name="Hibbett D.S."/>
        </authorList>
    </citation>
    <scope>NUCLEOTIDE SEQUENCE [LARGE SCALE GENOMIC DNA]</scope>
    <source>
        <strain evidence="8 9">HHB12733</strain>
    </source>
</reference>
<name>A0A165H8G8_9BASI</name>
<feature type="domain" description="Tr-type G" evidence="7">
    <location>
        <begin position="464"/>
        <end position="527"/>
    </location>
</feature>
<dbReference type="Proteomes" id="UP000076842">
    <property type="component" value="Unassembled WGS sequence"/>
</dbReference>
<dbReference type="InterPro" id="IPR027417">
    <property type="entry name" value="P-loop_NTPase"/>
</dbReference>
<dbReference type="NCBIfam" id="TIGR00231">
    <property type="entry name" value="small_GTP"/>
    <property type="match status" value="1"/>
</dbReference>
<feature type="compositionally biased region" description="Polar residues" evidence="6">
    <location>
        <begin position="161"/>
        <end position="173"/>
    </location>
</feature>
<evidence type="ECO:0000313" key="9">
    <source>
        <dbReference type="Proteomes" id="UP000076842"/>
    </source>
</evidence>